<dbReference type="EMBL" id="BK015489">
    <property type="protein sequence ID" value="DAE09632.1"/>
    <property type="molecule type" value="Genomic_DNA"/>
</dbReference>
<accession>A0A8S5PS60</accession>
<reference evidence="1" key="1">
    <citation type="journal article" date="2021" name="Proc. Natl. Acad. Sci. U.S.A.">
        <title>A Catalog of Tens of Thousands of Viruses from Human Metagenomes Reveals Hidden Associations with Chronic Diseases.</title>
        <authorList>
            <person name="Tisza M.J."/>
            <person name="Buck C.B."/>
        </authorList>
    </citation>
    <scope>NUCLEOTIDE SEQUENCE</scope>
    <source>
        <strain evidence="1">CtDtx1</strain>
    </source>
</reference>
<proteinExistence type="predicted"/>
<evidence type="ECO:0000313" key="1">
    <source>
        <dbReference type="EMBL" id="DAE09632.1"/>
    </source>
</evidence>
<organism evidence="1">
    <name type="scientific">Siphoviridae sp. ctDtx1</name>
    <dbReference type="NCBI Taxonomy" id="2825391"/>
    <lineage>
        <taxon>Viruses</taxon>
        <taxon>Duplodnaviria</taxon>
        <taxon>Heunggongvirae</taxon>
        <taxon>Uroviricota</taxon>
        <taxon>Caudoviricetes</taxon>
    </lineage>
</organism>
<sequence length="244" mass="29241">MEDKMILLMKFTEEKYIKDLQEGKLYCKNLKHYRELENKDGDRDMGDKNEGKFLLNEVKCDFYSREDEKLVLTVQNANVSLDIYGVDKTPVFCMTGVKESDLKEFYDNEKEGYILNFAELLNDMLDKSYWEAAVVITKPGEFYNRIIKKCMKDKINITARSVKYTDFKINYTDRTNSFVKDKKEIVFWKDHYYKGQYEYRIAVDNVKVDDYYQFDIGDISDITRVYRKEELLDFLNTEYLIKIE</sequence>
<name>A0A8S5PS60_9CAUD</name>
<protein>
    <submittedName>
        <fullName evidence="1">Uncharacterized protein</fullName>
    </submittedName>
</protein>